<reference evidence="2" key="1">
    <citation type="journal article" date="2019" name="Int. J. Syst. Evol. Microbiol.">
        <title>The Global Catalogue of Microorganisms (GCM) 10K type strain sequencing project: providing services to taxonomists for standard genome sequencing and annotation.</title>
        <authorList>
            <consortium name="The Broad Institute Genomics Platform"/>
            <consortium name="The Broad Institute Genome Sequencing Center for Infectious Disease"/>
            <person name="Wu L."/>
            <person name="Ma J."/>
        </authorList>
    </citation>
    <scope>NUCLEOTIDE SEQUENCE [LARGE SCALE GENOMIC DNA]</scope>
    <source>
        <strain evidence="2">NBRC 106593</strain>
    </source>
</reference>
<dbReference type="RefSeq" id="WP_377823440.1">
    <property type="nucleotide sequence ID" value="NZ_JBHSWJ010000002.1"/>
</dbReference>
<dbReference type="Pfam" id="PF05960">
    <property type="entry name" value="DUF885"/>
    <property type="match status" value="1"/>
</dbReference>
<evidence type="ECO:0000313" key="1">
    <source>
        <dbReference type="EMBL" id="MFC6714789.1"/>
    </source>
</evidence>
<comment type="caution">
    <text evidence="1">The sequence shown here is derived from an EMBL/GenBank/DDBJ whole genome shotgun (WGS) entry which is preliminary data.</text>
</comment>
<accession>A0ABW2AUW0</accession>
<dbReference type="PANTHER" id="PTHR33361">
    <property type="entry name" value="GLR0591 PROTEIN"/>
    <property type="match status" value="1"/>
</dbReference>
<dbReference type="PANTHER" id="PTHR33361:SF2">
    <property type="entry name" value="DUF885 DOMAIN-CONTAINING PROTEIN"/>
    <property type="match status" value="1"/>
</dbReference>
<dbReference type="EMBL" id="JBHSWJ010000002">
    <property type="protein sequence ID" value="MFC6714789.1"/>
    <property type="molecule type" value="Genomic_DNA"/>
</dbReference>
<name>A0ABW2AUW0_9MICO</name>
<dbReference type="Proteomes" id="UP001596356">
    <property type="component" value="Unassembled WGS sequence"/>
</dbReference>
<protein>
    <submittedName>
        <fullName evidence="1">DUF885 domain-containing protein</fullName>
    </submittedName>
</protein>
<proteinExistence type="predicted"/>
<organism evidence="1 2">
    <name type="scientific">Branchiibius cervicis</name>
    <dbReference type="NCBI Taxonomy" id="908252"/>
    <lineage>
        <taxon>Bacteria</taxon>
        <taxon>Bacillati</taxon>
        <taxon>Actinomycetota</taxon>
        <taxon>Actinomycetes</taxon>
        <taxon>Micrococcales</taxon>
        <taxon>Dermacoccaceae</taxon>
        <taxon>Branchiibius</taxon>
    </lineage>
</organism>
<sequence>MTEPTRTPTAIDAVAEDYHRAYLELSPTAATALGVPGHDGELDDYSPAGLAAKTDLARTTLARLTDAAPVDDVDRVTLDAMNERLGLQVEFAEAGLDRMDLNNIASPFQEMRDILDLMSTDTAAQRADLAARLRAMPTALDQWFESLHSAAAEGHVAAARQVKACMSQAGDNTAPGGYFATLGSTYPDIADAATVAAQAYSRAADRLRDEILPLAPEADAVGQDRYRLSSRQFLGATIDLAETYAWGQEELARIVADMEQTAQRIKPGASPREAMDVLDADPAYQLHGTDELQRWMQGKADQAITDLAGTHFDIPEPVRTIQCMIAPTTSGGIYYTGPSEDFSRPGRMWWAVPKGVTDFGTWRELTTVYHEGVPGHHLQVGQTMYRSALLNSWRRMDVWVSGSGEGWALYAERLMDELGYLSDPGDRMGMLDGQSLRAARVVLDIGVHCGFEAPAEVGGGSWDYDKAWAFLKAHANMADGFLRFELDRYLGWPGQAPSYKIGERLWRQLRADVQAAQADSYDAKAFHRKALDVGSIGLDALRTAVLREFDLL</sequence>
<evidence type="ECO:0000313" key="2">
    <source>
        <dbReference type="Proteomes" id="UP001596356"/>
    </source>
</evidence>
<dbReference type="InterPro" id="IPR010281">
    <property type="entry name" value="DUF885"/>
</dbReference>
<keyword evidence="2" id="KW-1185">Reference proteome</keyword>
<gene>
    <name evidence="1" type="ORF">ACFQBT_13600</name>
</gene>